<evidence type="ECO:0000313" key="1">
    <source>
        <dbReference type="EMBL" id="NMF94261.1"/>
    </source>
</evidence>
<dbReference type="RefSeq" id="WP_169199492.1">
    <property type="nucleotide sequence ID" value="NZ_WTVH02000009.1"/>
</dbReference>
<dbReference type="InterPro" id="IPR032314">
    <property type="entry name" value="DUF4845"/>
</dbReference>
<name>A0ABX1N4Q5_9RHOO</name>
<reference evidence="1" key="1">
    <citation type="submission" date="2019-12" db="EMBL/GenBank/DDBJ databases">
        <title>Comparative genomics gives insights into the taxonomy of the Azoarcus-Aromatoleum group and reveals separate origins of nif in the plant-associated Azoarcus and non-plant-associated Aromatoleum sub-groups.</title>
        <authorList>
            <person name="Lafos M."/>
            <person name="Maluk M."/>
            <person name="Batista M."/>
            <person name="Junghare M."/>
            <person name="Carmona M."/>
            <person name="Faoro H."/>
            <person name="Cruz L.M."/>
            <person name="Battistoni F."/>
            <person name="De Souza E."/>
            <person name="Pedrosa F."/>
            <person name="Chen W.-M."/>
            <person name="Poole P.S."/>
            <person name="Dixon R.A."/>
            <person name="James E.K."/>
        </authorList>
    </citation>
    <scope>NUCLEOTIDE SEQUENCE</scope>
    <source>
        <strain evidence="1">U120</strain>
    </source>
</reference>
<dbReference type="Pfam" id="PF16137">
    <property type="entry name" value="DUF4845"/>
    <property type="match status" value="1"/>
</dbReference>
<accession>A0ABX1N4Q5</accession>
<sequence>MKSRQLGLSLMGVLIVGALLGSALLVAFRTVPAINEYLAIKRNVKLVAEEGDNGVATPELRRSFDRRRQIDDVVTVSGADLDITRPGGKTVVEVVYERKVPVAGNVSLLFDFQATSAAQ</sequence>
<proteinExistence type="predicted"/>
<protein>
    <submittedName>
        <fullName evidence="1">DUF4845 domain-containing protein</fullName>
    </submittedName>
</protein>
<comment type="caution">
    <text evidence="1">The sequence shown here is derived from an EMBL/GenBank/DDBJ whole genome shotgun (WGS) entry which is preliminary data.</text>
</comment>
<keyword evidence="2" id="KW-1185">Reference proteome</keyword>
<dbReference type="Proteomes" id="UP000601990">
    <property type="component" value="Unassembled WGS sequence"/>
</dbReference>
<organism evidence="1 2">
    <name type="scientific">Aromatoleum buckelii</name>
    <dbReference type="NCBI Taxonomy" id="200254"/>
    <lineage>
        <taxon>Bacteria</taxon>
        <taxon>Pseudomonadati</taxon>
        <taxon>Pseudomonadota</taxon>
        <taxon>Betaproteobacteria</taxon>
        <taxon>Rhodocyclales</taxon>
        <taxon>Rhodocyclaceae</taxon>
        <taxon>Aromatoleum</taxon>
    </lineage>
</organism>
<gene>
    <name evidence="1" type="ORF">GO608_13080</name>
</gene>
<evidence type="ECO:0000313" key="2">
    <source>
        <dbReference type="Proteomes" id="UP000601990"/>
    </source>
</evidence>
<dbReference type="EMBL" id="WTVH01000026">
    <property type="protein sequence ID" value="NMF94261.1"/>
    <property type="molecule type" value="Genomic_DNA"/>
</dbReference>